<evidence type="ECO:0000313" key="1">
    <source>
        <dbReference type="EMBL" id="KAF0974073.1"/>
    </source>
</evidence>
<dbReference type="VEuPathDB" id="AmoebaDB:FDP41_006683"/>
<dbReference type="VEuPathDB" id="AmoebaDB:NfTy_074570"/>
<proteinExistence type="predicted"/>
<keyword evidence="2" id="KW-1185">Reference proteome</keyword>
<dbReference type="OrthoDB" id="10491132at2759"/>
<dbReference type="GeneID" id="68113901"/>
<protein>
    <submittedName>
        <fullName evidence="1">Uncharacterized protein</fullName>
    </submittedName>
</protein>
<accession>A0A6A5B662</accession>
<organism evidence="1 2">
    <name type="scientific">Naegleria fowleri</name>
    <name type="common">Brain eating amoeba</name>
    <dbReference type="NCBI Taxonomy" id="5763"/>
    <lineage>
        <taxon>Eukaryota</taxon>
        <taxon>Discoba</taxon>
        <taxon>Heterolobosea</taxon>
        <taxon>Tetramitia</taxon>
        <taxon>Eutetramitia</taxon>
        <taxon>Vahlkampfiidae</taxon>
        <taxon>Naegleria</taxon>
    </lineage>
</organism>
<name>A0A6A5B662_NAEFO</name>
<sequence>MLKNPKKQNNPIASTHDNSNSLISVLSSIGVKVNLKPITFSNNSQKAKEKQSLNSAEQIKEHLRIASNDHPVSISKNAHDELFRIKFSTASIGHYHCPSNFLTMGEYQQIEQLLEKKKEPIDVITIEIEFLKPSYQDLLKYFSISKSESPEEQILRQLVDTIDADEIRKHVYIRIWVPTGLES</sequence>
<dbReference type="AlphaFoldDB" id="A0A6A5B662"/>
<evidence type="ECO:0000313" key="2">
    <source>
        <dbReference type="Proteomes" id="UP000444721"/>
    </source>
</evidence>
<gene>
    <name evidence="1" type="ORF">FDP41_006683</name>
</gene>
<dbReference type="VEuPathDB" id="AmoebaDB:NF0106600"/>
<dbReference type="EMBL" id="VFQX01000053">
    <property type="protein sequence ID" value="KAF0974073.1"/>
    <property type="molecule type" value="Genomic_DNA"/>
</dbReference>
<comment type="caution">
    <text evidence="1">The sequence shown here is derived from an EMBL/GenBank/DDBJ whole genome shotgun (WGS) entry which is preliminary data.</text>
</comment>
<dbReference type="Proteomes" id="UP000444721">
    <property type="component" value="Unassembled WGS sequence"/>
</dbReference>
<reference evidence="1 2" key="1">
    <citation type="journal article" date="2019" name="Sci. Rep.">
        <title>Nanopore sequencing improves the draft genome of the human pathogenic amoeba Naegleria fowleri.</title>
        <authorList>
            <person name="Liechti N."/>
            <person name="Schurch N."/>
            <person name="Bruggmann R."/>
            <person name="Wittwer M."/>
        </authorList>
    </citation>
    <scope>NUCLEOTIDE SEQUENCE [LARGE SCALE GENOMIC DNA]</scope>
    <source>
        <strain evidence="1 2">ATCC 30894</strain>
    </source>
</reference>
<dbReference type="RefSeq" id="XP_044558786.1">
    <property type="nucleotide sequence ID" value="XM_044710344.1"/>
</dbReference>